<feature type="region of interest" description="Disordered" evidence="1">
    <location>
        <begin position="499"/>
        <end position="550"/>
    </location>
</feature>
<feature type="transmembrane region" description="Helical" evidence="2">
    <location>
        <begin position="688"/>
        <end position="711"/>
    </location>
</feature>
<reference evidence="4" key="2">
    <citation type="submission" date="2024-04" db="EMBL/GenBank/DDBJ databases">
        <authorList>
            <person name="Chen Y."/>
            <person name="Shah S."/>
            <person name="Dougan E. K."/>
            <person name="Thang M."/>
            <person name="Chan C."/>
        </authorList>
    </citation>
    <scope>NUCLEOTIDE SEQUENCE [LARGE SCALE GENOMIC DNA]</scope>
</reference>
<dbReference type="Proteomes" id="UP001152797">
    <property type="component" value="Unassembled WGS sequence"/>
</dbReference>
<reference evidence="3" key="1">
    <citation type="submission" date="2022-10" db="EMBL/GenBank/DDBJ databases">
        <authorList>
            <person name="Chen Y."/>
            <person name="Dougan E. K."/>
            <person name="Chan C."/>
            <person name="Rhodes N."/>
            <person name="Thang M."/>
        </authorList>
    </citation>
    <scope>NUCLEOTIDE SEQUENCE</scope>
</reference>
<dbReference type="EMBL" id="CAMXCT020002013">
    <property type="protein sequence ID" value="CAL1148312.1"/>
    <property type="molecule type" value="Genomic_DNA"/>
</dbReference>
<comment type="caution">
    <text evidence="3">The sequence shown here is derived from an EMBL/GenBank/DDBJ whole genome shotgun (WGS) entry which is preliminary data.</text>
</comment>
<dbReference type="GO" id="GO:0005737">
    <property type="term" value="C:cytoplasm"/>
    <property type="evidence" value="ECO:0007669"/>
    <property type="project" value="TreeGrafter"/>
</dbReference>
<organism evidence="3">
    <name type="scientific">Cladocopium goreaui</name>
    <dbReference type="NCBI Taxonomy" id="2562237"/>
    <lineage>
        <taxon>Eukaryota</taxon>
        <taxon>Sar</taxon>
        <taxon>Alveolata</taxon>
        <taxon>Dinophyceae</taxon>
        <taxon>Suessiales</taxon>
        <taxon>Symbiodiniaceae</taxon>
        <taxon>Cladocopium</taxon>
    </lineage>
</organism>
<feature type="compositionally biased region" description="Basic residues" evidence="1">
    <location>
        <begin position="2066"/>
        <end position="2084"/>
    </location>
</feature>
<feature type="non-terminal residue" evidence="3">
    <location>
        <position position="2312"/>
    </location>
</feature>
<name>A0A9P1CMA8_9DINO</name>
<feature type="compositionally biased region" description="Polar residues" evidence="1">
    <location>
        <begin position="328"/>
        <end position="337"/>
    </location>
</feature>
<feature type="compositionally biased region" description="Polar residues" evidence="1">
    <location>
        <begin position="584"/>
        <end position="602"/>
    </location>
</feature>
<dbReference type="PANTHER" id="PTHR45615:SF40">
    <property type="entry name" value="MYOSIN HEAVY CHAIN, NON-MUSCLE"/>
    <property type="match status" value="1"/>
</dbReference>
<evidence type="ECO:0000256" key="1">
    <source>
        <dbReference type="SAM" id="MobiDB-lite"/>
    </source>
</evidence>
<dbReference type="OrthoDB" id="413801at2759"/>
<feature type="compositionally biased region" description="Basic and acidic residues" evidence="1">
    <location>
        <begin position="424"/>
        <end position="449"/>
    </location>
</feature>
<keyword evidence="2" id="KW-0812">Transmembrane</keyword>
<gene>
    <name evidence="3" type="ORF">C1SCF055_LOCUS21548</name>
</gene>
<protein>
    <submittedName>
        <fullName evidence="3">Uncharacterized protein</fullName>
    </submittedName>
</protein>
<evidence type="ECO:0000256" key="2">
    <source>
        <dbReference type="SAM" id="Phobius"/>
    </source>
</evidence>
<dbReference type="GO" id="GO:0051015">
    <property type="term" value="F:actin filament binding"/>
    <property type="evidence" value="ECO:0007669"/>
    <property type="project" value="TreeGrafter"/>
</dbReference>
<proteinExistence type="predicted"/>
<dbReference type="GO" id="GO:0032982">
    <property type="term" value="C:myosin filament"/>
    <property type="evidence" value="ECO:0007669"/>
    <property type="project" value="TreeGrafter"/>
</dbReference>
<accession>A0A9P1CMA8</accession>
<evidence type="ECO:0000313" key="5">
    <source>
        <dbReference type="Proteomes" id="UP001152797"/>
    </source>
</evidence>
<keyword evidence="2" id="KW-1133">Transmembrane helix</keyword>
<dbReference type="EMBL" id="CAMXCT010002013">
    <property type="protein sequence ID" value="CAI3994937.1"/>
    <property type="molecule type" value="Genomic_DNA"/>
</dbReference>
<feature type="region of interest" description="Disordered" evidence="1">
    <location>
        <begin position="322"/>
        <end position="342"/>
    </location>
</feature>
<feature type="region of interest" description="Disordered" evidence="1">
    <location>
        <begin position="388"/>
        <end position="449"/>
    </location>
</feature>
<feature type="compositionally biased region" description="Basic and acidic residues" evidence="1">
    <location>
        <begin position="500"/>
        <end position="550"/>
    </location>
</feature>
<dbReference type="GO" id="GO:0016460">
    <property type="term" value="C:myosin II complex"/>
    <property type="evidence" value="ECO:0007669"/>
    <property type="project" value="TreeGrafter"/>
</dbReference>
<feature type="compositionally biased region" description="Basic and acidic residues" evidence="1">
    <location>
        <begin position="388"/>
        <end position="417"/>
    </location>
</feature>
<feature type="region of interest" description="Disordered" evidence="1">
    <location>
        <begin position="565"/>
        <end position="608"/>
    </location>
</feature>
<feature type="non-terminal residue" evidence="3">
    <location>
        <position position="1"/>
    </location>
</feature>
<dbReference type="PANTHER" id="PTHR45615">
    <property type="entry name" value="MYOSIN HEAVY CHAIN, NON-MUSCLE"/>
    <property type="match status" value="1"/>
</dbReference>
<feature type="region of interest" description="Disordered" evidence="1">
    <location>
        <begin position="2060"/>
        <end position="2090"/>
    </location>
</feature>
<dbReference type="EMBL" id="CAMXCT030002013">
    <property type="protein sequence ID" value="CAL4782249.1"/>
    <property type="molecule type" value="Genomic_DNA"/>
</dbReference>
<dbReference type="GO" id="GO:0000146">
    <property type="term" value="F:microfilament motor activity"/>
    <property type="evidence" value="ECO:0007669"/>
    <property type="project" value="TreeGrafter"/>
</dbReference>
<feature type="compositionally biased region" description="Basic and acidic residues" evidence="1">
    <location>
        <begin position="565"/>
        <end position="583"/>
    </location>
</feature>
<evidence type="ECO:0000313" key="3">
    <source>
        <dbReference type="EMBL" id="CAI3994937.1"/>
    </source>
</evidence>
<keyword evidence="2" id="KW-0472">Membrane</keyword>
<keyword evidence="5" id="KW-1185">Reference proteome</keyword>
<sequence length="2312" mass="258858">SLSNLGEKELEQVYYIATGLSPTLHVKDLICNKKRELPLGSILIQNFKEDFSNVEAYATQLGWYQLFSKKGKGESKPEGPGDDNTELAKLKYTYERGHPGFCAPISFIYRSGSNMLKIAETCKTSEYVCSLDDIFDRTDGLEAWWGHVAEVAVETMDAYTWAKDFVNTALGMHPDHWQHQQVTNLMKQKPIKGVRIKWGNSCHDCWDSCPLVLGWVAECAGALEWKVTLQSMYDTMQPPRERQLNIAHLVRVQQQAGAATDEKKHESHEQELARLKQQALQLQQNLDGSLVPPEIKPDPVSMALEEQKKKVAELRRQIEAKKQKELGGQTQSHQMSEVETEKAKVAALQKQLEEQQKAEQQRLAAEAEAKKLAEVEAEKAKVAALQKQLEEQQQKEEQERLAAEAKKLAEVEAEKAQAEALQKQLEEQQQKEEQERLAAEAEAKKMSEVEAEKAKVAALQKQLEEQQKAEQQRLAAEAEAKKLAEVEAEKAKVAALQQQLEEHQQKEEQERLAAEAKKLAEVEAEKAQAEALQKKLEEQQQKEEQERLAAEAKKIAEVEAEKVKAEALQKQLAEQKAEKKDSDVPQQCKHTAGQAENTSSSKAEAKVVEQPGKEVVVLDDEAAATQDEDPNLMMNQCKQQRREELSARLGGLHYDSLPEAAAQGKKAEPSSSLLAAGMQGDGKDSREWAWWLPMLVTWWVLIGMVVAAGMAGQLKMVMIGTCIQAVVQLGQQILLVAHMNQFMAIEVAMRMRNSEPTPFEKHAIRSHQWTNDKLKDDALKVLQLFGQTKGAGRSSKNVIGIMANRQGLRLGDLVEPDCILWTMCKHLWVSQIKSLAPPLMVANEDGRGPSVLCYCLPASVFMPMGCCNFHFKGPIFKNDHPYVNIGYPCSKCLRCGGSLAASGVVDAGLCICTDVVPRDDDGEGVALPPEPLQDLQLPFKVGTLQDLQQRAHITQDGCPEWLFSRAHAFCGIGTEPGRFLRSNKAAIEEELQKVQVPAQQFHYRGTGEPEAGDNSQWKDHTFESRAFFVVLLLLTRTRSLKAQGKVKTLNLILGLAAKAFSVMDLGKPIMGLVTKRDGTLVSRELAFSKQGVCLSFAEFIMLCPGASALWKKLTTRCWLNRCITSSVETISFLDLWFFVVYIYAHPKLKQLGQNLWSSIGKDLLVELVHRTGEALVTVAVQASSEALSMLPTLKTKAGAVRKVADPVNRMLLLLKLKKEKQHRKRIAATHEELGGSTNRMIVFENYVDCILHLKALQSGFERSRQVSVSWDPSNYGGKEVLMSILYDPALDKAAYLMCQHMTQTMLSELHPSLLPAAKSRKLCRLEGFKELKGLGSALASVGLSLADFQVACLVSVTDQGPNIIGATNYLQYSPSALMFLALWDPFHRAWNDLKGAMKASKSGAWRTVLELTLVANLNYGPFSSSAWHYKKKARLEDFCATRNCSDELWVKYQHLICKERRMQEPSSFDDCQALFETLHTLDSFNTKGPLIKLMRWFSWFESMVFYQGELWMTKMVLESGLDSLEQGSEQEVDEKPKGNKDHQKELQELKKRKGTWKLAPQLINSKNMAVKDCILSIGKSTWQLFAARARDICSPNHVMELNISCSYLGFWKQELEEMVQCSLFDERHMQHLLPEFRSHEKVLEWHVDLMDRLLQTRTQSLVAFHCLPPNLYNHILSPSPAAVVAASELATGHWKVLLKAEEAALAGVEVKPLKSMHWRLNPLVRTLLMAYEEDTAKGRLFSIDSAALRLQRVIAKNLGVLEQRKVSMVNAHEAQKAFGEAWRPAYKESVVSSMRSKGKKMPVGLQNLMLAQKGDHTWPSPAAGSLFQSSMATQWLFNYWGNEDLPDVDVNAAWLSFLAQPGSILAQKSSGLMVKVLASAEFGFVGLRMKVVVLDQKRFYCCCQGRDQFMTHYIYDLDDWIELHTEPSLLGGYTGPIGWVPTGHAPLPLDVSALAQGHSMTFQQALGLLRLYGAAGGLPGNPSKATVMKKLIETVVPDNLKEQALSHLQAPQAKEEQMFDSDFSEVLSELGQDENNIQDLKEYKEKKKFYNMKRRMNAKDSPIPKAKAKGKAKAKAKAKPKPKAKAKDFATRFSKRRAKKLAEDKKAEEEACLDFADGLEKALDEAEQQELEPEPIVPEAGPMEVEVAEAEPFQGEVAEAGPMEVEEAPAGAMEVGQEAALVAEAGEAADAKAKAAPRREARKTPEELMALIEPPGCKMGISFFVHTFTSRWAQDHPSLPGQFSQRTFSRAFFARRSWREALVDVHEHNWKKWRQLKSVYPLAGKREMEPGQIPDHILDQFEPIIAELPEYV</sequence>
<evidence type="ECO:0000313" key="4">
    <source>
        <dbReference type="EMBL" id="CAL1148312.1"/>
    </source>
</evidence>